<evidence type="ECO:0000313" key="1">
    <source>
        <dbReference type="EMBL" id="KAJ6413735.1"/>
    </source>
</evidence>
<accession>A0AAD6JYR8</accession>
<dbReference type="EMBL" id="JAPFFJ010000013">
    <property type="protein sequence ID" value="KAJ6413735.1"/>
    <property type="molecule type" value="Genomic_DNA"/>
</dbReference>
<keyword evidence="2" id="KW-1185">Reference proteome</keyword>
<dbReference type="AlphaFoldDB" id="A0AAD6JYR8"/>
<proteinExistence type="predicted"/>
<name>A0AAD6JYR8_9ROSI</name>
<gene>
    <name evidence="1" type="ORF">OIU84_006530</name>
</gene>
<organism evidence="1 2">
    <name type="scientific">Salix udensis</name>
    <dbReference type="NCBI Taxonomy" id="889485"/>
    <lineage>
        <taxon>Eukaryota</taxon>
        <taxon>Viridiplantae</taxon>
        <taxon>Streptophyta</taxon>
        <taxon>Embryophyta</taxon>
        <taxon>Tracheophyta</taxon>
        <taxon>Spermatophyta</taxon>
        <taxon>Magnoliopsida</taxon>
        <taxon>eudicotyledons</taxon>
        <taxon>Gunneridae</taxon>
        <taxon>Pentapetalae</taxon>
        <taxon>rosids</taxon>
        <taxon>fabids</taxon>
        <taxon>Malpighiales</taxon>
        <taxon>Salicaceae</taxon>
        <taxon>Saliceae</taxon>
        <taxon>Salix</taxon>
    </lineage>
</organism>
<sequence length="144" mass="17012">MGIESLLATLRRVTRRLNRWFWIPTDDDRVGVAQEKGKEIEDIIWVQDSLFFRNSNVDNLPINKDVSEIEVWFLLQRIEAKGMVTEEQQEHSRYSDSSIFTTFPEMAVKVVLRVKFDHHPVLVDLHYKESKNKTSMPFLFEAGW</sequence>
<evidence type="ECO:0000313" key="2">
    <source>
        <dbReference type="Proteomes" id="UP001162972"/>
    </source>
</evidence>
<comment type="caution">
    <text evidence="1">The sequence shown here is derived from an EMBL/GenBank/DDBJ whole genome shotgun (WGS) entry which is preliminary data.</text>
</comment>
<protein>
    <submittedName>
        <fullName evidence="1">Uncharacterized protein</fullName>
    </submittedName>
</protein>
<dbReference type="Proteomes" id="UP001162972">
    <property type="component" value="Chromosome 5"/>
</dbReference>
<reference evidence="1 2" key="1">
    <citation type="journal article" date="2023" name="Int. J. Mol. Sci.">
        <title>De Novo Assembly and Annotation of 11 Diverse Shrub Willow (Salix) Genomes Reveals Novel Gene Organization in Sex-Linked Regions.</title>
        <authorList>
            <person name="Hyden B."/>
            <person name="Feng K."/>
            <person name="Yates T.B."/>
            <person name="Jawdy S."/>
            <person name="Cereghino C."/>
            <person name="Smart L.B."/>
            <person name="Muchero W."/>
        </authorList>
    </citation>
    <scope>NUCLEOTIDE SEQUENCE [LARGE SCALE GENOMIC DNA]</scope>
    <source>
        <tissue evidence="1">Shoot tip</tissue>
    </source>
</reference>